<protein>
    <submittedName>
        <fullName evidence="1">Uncharacterized protein</fullName>
    </submittedName>
</protein>
<name>A0A926D1L8_9FIRM</name>
<evidence type="ECO:0000313" key="2">
    <source>
        <dbReference type="Proteomes" id="UP000654279"/>
    </source>
</evidence>
<proteinExistence type="predicted"/>
<dbReference type="EMBL" id="JACRSO010000001">
    <property type="protein sequence ID" value="MBC8528645.1"/>
    <property type="molecule type" value="Genomic_DNA"/>
</dbReference>
<organism evidence="1 2">
    <name type="scientific">Luoshenia tenuis</name>
    <dbReference type="NCBI Taxonomy" id="2763654"/>
    <lineage>
        <taxon>Bacteria</taxon>
        <taxon>Bacillati</taxon>
        <taxon>Bacillota</taxon>
        <taxon>Clostridia</taxon>
        <taxon>Christensenellales</taxon>
        <taxon>Christensenellaceae</taxon>
        <taxon>Luoshenia</taxon>
    </lineage>
</organism>
<keyword evidence="2" id="KW-1185">Reference proteome</keyword>
<reference evidence="1" key="1">
    <citation type="submission" date="2020-08" db="EMBL/GenBank/DDBJ databases">
        <title>Genome public.</title>
        <authorList>
            <person name="Liu C."/>
            <person name="Sun Q."/>
        </authorList>
    </citation>
    <scope>NUCLEOTIDE SEQUENCE</scope>
    <source>
        <strain evidence="1">NSJ-44</strain>
    </source>
</reference>
<comment type="caution">
    <text evidence="1">The sequence shown here is derived from an EMBL/GenBank/DDBJ whole genome shotgun (WGS) entry which is preliminary data.</text>
</comment>
<evidence type="ECO:0000313" key="1">
    <source>
        <dbReference type="EMBL" id="MBC8528645.1"/>
    </source>
</evidence>
<accession>A0A926D1L8</accession>
<dbReference type="RefSeq" id="WP_249284623.1">
    <property type="nucleotide sequence ID" value="NZ_JACRSO010000001.1"/>
</dbReference>
<dbReference type="Proteomes" id="UP000654279">
    <property type="component" value="Unassembled WGS sequence"/>
</dbReference>
<gene>
    <name evidence="1" type="ORF">H8699_04230</name>
</gene>
<dbReference type="AlphaFoldDB" id="A0A926D1L8"/>
<sequence length="119" mass="13806">MFHTFHEMIAAAIAHILDEPWGRIASSGKFTPYSLTFPNPEQDTYCDEFKLLIRAGYQTAQERVLEVGAGFEGGDKYRMNYLFYASKAELERFLRRQDTPAEIEKLLRQLSSVYQRSDD</sequence>